<keyword evidence="2" id="KW-1185">Reference proteome</keyword>
<sequence>PLGIVLEPLVLFCHPNCDTSLFSFGDSILIDSIWQVQNDVVHNGASPNPTICLPFVRDECKNS</sequence>
<protein>
    <submittedName>
        <fullName evidence="1">Uncharacterized protein</fullName>
    </submittedName>
</protein>
<dbReference type="EMBL" id="JXTB01000786">
    <property type="protein sequence ID" value="PON32746.1"/>
    <property type="molecule type" value="Genomic_DNA"/>
</dbReference>
<reference evidence="2" key="1">
    <citation type="submission" date="2016-06" db="EMBL/GenBank/DDBJ databases">
        <title>Parallel loss of symbiosis genes in relatives of nitrogen-fixing non-legume Parasponia.</title>
        <authorList>
            <person name="Van Velzen R."/>
            <person name="Holmer R."/>
            <person name="Bu F."/>
            <person name="Rutten L."/>
            <person name="Van Zeijl A."/>
            <person name="Liu W."/>
            <person name="Santuari L."/>
            <person name="Cao Q."/>
            <person name="Sharma T."/>
            <person name="Shen D."/>
            <person name="Roswanjaya Y."/>
            <person name="Wardhani T."/>
            <person name="Kalhor M.S."/>
            <person name="Jansen J."/>
            <person name="Van den Hoogen J."/>
            <person name="Gungor B."/>
            <person name="Hartog M."/>
            <person name="Hontelez J."/>
            <person name="Verver J."/>
            <person name="Yang W.-C."/>
            <person name="Schijlen E."/>
            <person name="Repin R."/>
            <person name="Schilthuizen M."/>
            <person name="Schranz E."/>
            <person name="Heidstra R."/>
            <person name="Miyata K."/>
            <person name="Fedorova E."/>
            <person name="Kohlen W."/>
            <person name="Bisseling T."/>
            <person name="Smit S."/>
            <person name="Geurts R."/>
        </authorList>
    </citation>
    <scope>NUCLEOTIDE SEQUENCE [LARGE SCALE GENOMIC DNA]</scope>
    <source>
        <strain evidence="2">cv. WU1-14</strain>
    </source>
</reference>
<name>A0A2P5A882_PARAD</name>
<dbReference type="OrthoDB" id="10278587at2759"/>
<evidence type="ECO:0000313" key="1">
    <source>
        <dbReference type="EMBL" id="PON32746.1"/>
    </source>
</evidence>
<accession>A0A2P5A882</accession>
<evidence type="ECO:0000313" key="2">
    <source>
        <dbReference type="Proteomes" id="UP000237105"/>
    </source>
</evidence>
<dbReference type="Proteomes" id="UP000237105">
    <property type="component" value="Unassembled WGS sequence"/>
</dbReference>
<dbReference type="AlphaFoldDB" id="A0A2P5A882"/>
<feature type="non-terminal residue" evidence="1">
    <location>
        <position position="1"/>
    </location>
</feature>
<proteinExistence type="predicted"/>
<comment type="caution">
    <text evidence="1">The sequence shown here is derived from an EMBL/GenBank/DDBJ whole genome shotgun (WGS) entry which is preliminary data.</text>
</comment>
<organism evidence="1 2">
    <name type="scientific">Parasponia andersonii</name>
    <name type="common">Sponia andersonii</name>
    <dbReference type="NCBI Taxonomy" id="3476"/>
    <lineage>
        <taxon>Eukaryota</taxon>
        <taxon>Viridiplantae</taxon>
        <taxon>Streptophyta</taxon>
        <taxon>Embryophyta</taxon>
        <taxon>Tracheophyta</taxon>
        <taxon>Spermatophyta</taxon>
        <taxon>Magnoliopsida</taxon>
        <taxon>eudicotyledons</taxon>
        <taxon>Gunneridae</taxon>
        <taxon>Pentapetalae</taxon>
        <taxon>rosids</taxon>
        <taxon>fabids</taxon>
        <taxon>Rosales</taxon>
        <taxon>Cannabaceae</taxon>
        <taxon>Parasponia</taxon>
    </lineage>
</organism>
<gene>
    <name evidence="1" type="ORF">PanWU01x14_358780</name>
</gene>